<name>A0A4V0YF69_9BACL</name>
<dbReference type="Proteomes" id="UP000293568">
    <property type="component" value="Chromosome"/>
</dbReference>
<protein>
    <submittedName>
        <fullName evidence="3">Alpha/beta hydrolase</fullName>
    </submittedName>
</protein>
<dbReference type="RefSeq" id="WP_129440483.1">
    <property type="nucleotide sequence ID" value="NZ_CP035492.1"/>
</dbReference>
<dbReference type="Gene3D" id="3.40.50.1820">
    <property type="entry name" value="alpha/beta hydrolase"/>
    <property type="match status" value="1"/>
</dbReference>
<dbReference type="InterPro" id="IPR000801">
    <property type="entry name" value="Esterase-like"/>
</dbReference>
<dbReference type="InterPro" id="IPR052558">
    <property type="entry name" value="Siderophore_Hydrolase_D"/>
</dbReference>
<dbReference type="AlphaFoldDB" id="A0A4V0YF69"/>
<sequence length="276" mass="30693">MDHPIRDIEVSSRYGVPLTETFMLHAQSGLSYRILVYKPQTAAPEAGYPALFALDGNSCFGSLAEAMRLQSRHPQQGLVPGMIVGIGYESDEPFVVNRRFYDYTLKGRQAGLRPDGTPWPEGGGAEAFLAFIECELKPELARRYPMDFRRQALFGHSLGGLFTLYALAEKPQSFSHYVAGSPSVWWNDYELLQRMPDLRRSLREQGLQAKLMIAAGAGEKAAILEGAFRANELLAGEAGGELEVDYHLFEGETHVSVIHPLISRMLRFVFPLQANA</sequence>
<dbReference type="OrthoDB" id="9784036at2"/>
<evidence type="ECO:0000256" key="1">
    <source>
        <dbReference type="ARBA" id="ARBA00005622"/>
    </source>
</evidence>
<keyword evidence="2 3" id="KW-0378">Hydrolase</keyword>
<accession>A0A4V0YF69</accession>
<keyword evidence="4" id="KW-1185">Reference proteome</keyword>
<dbReference type="PANTHER" id="PTHR40841">
    <property type="entry name" value="SIDEROPHORE TRIACETYLFUSARININE C ESTERASE"/>
    <property type="match status" value="1"/>
</dbReference>
<organism evidence="3 4">
    <name type="scientific">Paenibacillus protaetiae</name>
    <dbReference type="NCBI Taxonomy" id="2509456"/>
    <lineage>
        <taxon>Bacteria</taxon>
        <taxon>Bacillati</taxon>
        <taxon>Bacillota</taxon>
        <taxon>Bacilli</taxon>
        <taxon>Bacillales</taxon>
        <taxon>Paenibacillaceae</taxon>
        <taxon>Paenibacillus</taxon>
    </lineage>
</organism>
<comment type="similarity">
    <text evidence="1">Belongs to the esterase D family.</text>
</comment>
<evidence type="ECO:0000256" key="2">
    <source>
        <dbReference type="ARBA" id="ARBA00022801"/>
    </source>
</evidence>
<dbReference type="Pfam" id="PF00756">
    <property type="entry name" value="Esterase"/>
    <property type="match status" value="1"/>
</dbReference>
<evidence type="ECO:0000313" key="3">
    <source>
        <dbReference type="EMBL" id="QAY66671.1"/>
    </source>
</evidence>
<dbReference type="GO" id="GO:0016788">
    <property type="term" value="F:hydrolase activity, acting on ester bonds"/>
    <property type="evidence" value="ECO:0007669"/>
    <property type="project" value="TreeGrafter"/>
</dbReference>
<dbReference type="EMBL" id="CP035492">
    <property type="protein sequence ID" value="QAY66671.1"/>
    <property type="molecule type" value="Genomic_DNA"/>
</dbReference>
<gene>
    <name evidence="3" type="ORF">ET464_09880</name>
</gene>
<proteinExistence type="inferred from homology"/>
<dbReference type="KEGG" id="pprt:ET464_09880"/>
<dbReference type="PANTHER" id="PTHR40841:SF2">
    <property type="entry name" value="SIDEROPHORE-DEGRADING ESTERASE (EUROFUNG)"/>
    <property type="match status" value="1"/>
</dbReference>
<dbReference type="SUPFAM" id="SSF53474">
    <property type="entry name" value="alpha/beta-Hydrolases"/>
    <property type="match status" value="1"/>
</dbReference>
<dbReference type="InterPro" id="IPR029058">
    <property type="entry name" value="AB_hydrolase_fold"/>
</dbReference>
<reference evidence="3 4" key="1">
    <citation type="submission" date="2019-01" db="EMBL/GenBank/DDBJ databases">
        <title>Genome sequencing of strain FW100M-2.</title>
        <authorList>
            <person name="Heo J."/>
            <person name="Kim S.-J."/>
            <person name="Kim J.-S."/>
            <person name="Hong S.-B."/>
            <person name="Kwon S.-W."/>
        </authorList>
    </citation>
    <scope>NUCLEOTIDE SEQUENCE [LARGE SCALE GENOMIC DNA]</scope>
    <source>
        <strain evidence="3 4">FW100M-2</strain>
    </source>
</reference>
<evidence type="ECO:0000313" key="4">
    <source>
        <dbReference type="Proteomes" id="UP000293568"/>
    </source>
</evidence>